<dbReference type="Proteomes" id="UP001146793">
    <property type="component" value="Unassembled WGS sequence"/>
</dbReference>
<dbReference type="AlphaFoldDB" id="A0AAV7Z0P2"/>
<keyword evidence="1" id="KW-0233">DNA recombination</keyword>
<evidence type="ECO:0000313" key="3">
    <source>
        <dbReference type="Proteomes" id="UP001146793"/>
    </source>
</evidence>
<accession>A0AAV7Z0P2</accession>
<organism evidence="2 3">
    <name type="scientific">Anaeramoeba flamelloides</name>
    <dbReference type="NCBI Taxonomy" id="1746091"/>
    <lineage>
        <taxon>Eukaryota</taxon>
        <taxon>Metamonada</taxon>
        <taxon>Anaeramoebidae</taxon>
        <taxon>Anaeramoeba</taxon>
    </lineage>
</organism>
<proteinExistence type="predicted"/>
<dbReference type="GO" id="GO:0015074">
    <property type="term" value="P:DNA integration"/>
    <property type="evidence" value="ECO:0007669"/>
    <property type="project" value="InterPro"/>
</dbReference>
<dbReference type="SUPFAM" id="SSF56349">
    <property type="entry name" value="DNA breaking-rejoining enzymes"/>
    <property type="match status" value="1"/>
</dbReference>
<comment type="caution">
    <text evidence="2">The sequence shown here is derived from an EMBL/GenBank/DDBJ whole genome shotgun (WGS) entry which is preliminary data.</text>
</comment>
<reference evidence="2" key="1">
    <citation type="submission" date="2022-08" db="EMBL/GenBank/DDBJ databases">
        <title>Novel sulphate-reducing endosymbionts in the free-living metamonad Anaeramoeba.</title>
        <authorList>
            <person name="Jerlstrom-Hultqvist J."/>
            <person name="Cepicka I."/>
            <person name="Gallot-Lavallee L."/>
            <person name="Salas-Leiva D."/>
            <person name="Curtis B.A."/>
            <person name="Zahonova K."/>
            <person name="Pipaliya S."/>
            <person name="Dacks J."/>
            <person name="Roger A.J."/>
        </authorList>
    </citation>
    <scope>NUCLEOTIDE SEQUENCE</scope>
    <source>
        <strain evidence="2">Busselton2</strain>
    </source>
</reference>
<sequence>MGKQRQGLTMEEERVFFESLDLSNEKDLIVASFWCIGKYTGMKGGENFYLTFKQVSWHEESEEKWIEIHLPQIKKRRANYLPGISNKMVYVPESIKKIFHFPDNKYDPYIIIKRYFDQCPKRDGDSRIWCAINGTQNRRKLFKDQNIGVRKLTNLLKRKILDASIKKTITFHSTRTTAVNNLTNHGVPVSQGKKFTWLMSSEAYKAYGKEEPQFVKQLQKTMLIENNDNSSKSFNYSNNSTQTNNSNLGNGKTVLGQLPHSNQNLINNNYQNLINNCNQNMIQNSNQHLDSLKKILLGLNGLIPTLLHSPNNFTNPNIDMQGGNISLHYHFHFPPFLKQENERKRDLNNENIMSFNKK</sequence>
<protein>
    <submittedName>
        <fullName evidence="2">Phage integrase-related</fullName>
    </submittedName>
</protein>
<name>A0AAV7Z0P2_9EUKA</name>
<gene>
    <name evidence="2" type="ORF">M0812_20225</name>
</gene>
<dbReference type="InterPro" id="IPR011010">
    <property type="entry name" value="DNA_brk_join_enz"/>
</dbReference>
<dbReference type="Gene3D" id="1.10.443.10">
    <property type="entry name" value="Intergrase catalytic core"/>
    <property type="match status" value="1"/>
</dbReference>
<dbReference type="GO" id="GO:0003677">
    <property type="term" value="F:DNA binding"/>
    <property type="evidence" value="ECO:0007669"/>
    <property type="project" value="InterPro"/>
</dbReference>
<evidence type="ECO:0000313" key="2">
    <source>
        <dbReference type="EMBL" id="KAJ3434160.1"/>
    </source>
</evidence>
<dbReference type="EMBL" id="JANTQA010000045">
    <property type="protein sequence ID" value="KAJ3434160.1"/>
    <property type="molecule type" value="Genomic_DNA"/>
</dbReference>
<evidence type="ECO:0000256" key="1">
    <source>
        <dbReference type="ARBA" id="ARBA00023172"/>
    </source>
</evidence>
<dbReference type="GO" id="GO:0006310">
    <property type="term" value="P:DNA recombination"/>
    <property type="evidence" value="ECO:0007669"/>
    <property type="project" value="UniProtKB-KW"/>
</dbReference>
<dbReference type="InterPro" id="IPR013762">
    <property type="entry name" value="Integrase-like_cat_sf"/>
</dbReference>